<accession>A0ABS6P9U9</accession>
<organism evidence="2 3">
    <name type="scientific">Pseudomonas ekonensis</name>
    <dbReference type="NCBI Taxonomy" id="2842353"/>
    <lineage>
        <taxon>Bacteria</taxon>
        <taxon>Pseudomonadati</taxon>
        <taxon>Pseudomonadota</taxon>
        <taxon>Gammaproteobacteria</taxon>
        <taxon>Pseudomonadales</taxon>
        <taxon>Pseudomonadaceae</taxon>
        <taxon>Pseudomonas</taxon>
    </lineage>
</organism>
<proteinExistence type="predicted"/>
<sequence>MSDSSERPALQLLRQVFTEQPPASLETYLEQGGSIFTLVEKGVQGLTRQFALDDEQARLFLRRANSLATYVRRRFIEQRLSGDPQVQGPSSGLLSMVAGPTYERLFATPFDQLCPPNALESCASPVAYLVELLRWIRDRIEPYSVADEKYLLHERRKDLKALSVDFNAVHQAVSSVDVIIAVLEGFINEPEDELTEALIEARYPNGLPYFQHWATCDTVARHYGQSVGEFAHETDMAFPYFLHSAAWNVDGGRAMAHASRLGPYQRELLTEPLVTSAGRDDFYLRNFGADGIEFQNLYQVPFFAQRTKLDAPAIEALLSVREFAPVRSANVTYTTSAPAFPESERHGSVYLNAGTAPAVTVTGSGEGAAFLHRLSLNPLADFVRYDRMNRKIRLDAWLQLPPEQVDALLVAAIRAEVRGGAKAGDWLISDNVVHALGLFQVLREQHGCTAQDFAVFIDEVGIYGRGDSLSQFDQVFNAQGQYRQSLKLDDQPFAVLPGEGDTDLTVNQICSGLAIDPQTYRYLALAIARAQGAGATLKRNATVISAFYRLVKLPRLLGITPAEGVLMLSLLGGERWLEGLAGAPKIHATPTDAPDALNLIHALYSCVDWCHARDLPIAWMIQTVSAPLPVSAAGEPEQQLFGKVRSLLPAALFSHAGLLMAGVPPLPAASWLDLLTALVDPQGLVLPPTVAEAEYPDHARELLDRAVKEGLGDIDDASRAAIVGQMLGVLLQAREAQVSVAKECLAVYAGIEAEQAIRVLAWAGASVYSLLSHVSGRIDQARRQGAGDPDRLLALLADVKRRSAIVAKLGLSAGLLQDYLDYGHKAWLDQDDRLALSLRTFYYLERLARAFELSEQPPQQLLDYLREVNAMPEVSGDAMRLAEQAAAIRLAMFFGWSVQEVLECISRMVPTGAPKLLKSLVQLDLLMRVRMIASRSGMDALTVFLLGKLPEQIDRGAYASAAELALLSLSQTRAPVVPGVEDLKRLVQVTCVPDKYDVIANKPGDKIIFTVTVKNAAGQPLSGVNVHWRARLGSIATRSTFTDGTVKAEFIPGSVMGTDTPMFWLDLLPEEQAPAIEVTHDAQRLTFPASLRSPVPLAPVGAGEEVELYAVLMDRYSNLGKGRLVRWLVEPVGGSDPSGVVIRPQQALTNQDGLTRTFVSCATGGEFIFSVLSESSETQTGFDPITFADPAQPL</sequence>
<dbReference type="Pfam" id="PF03538">
    <property type="entry name" value="VRP1"/>
    <property type="match status" value="1"/>
</dbReference>
<evidence type="ECO:0000256" key="1">
    <source>
        <dbReference type="ARBA" id="ARBA00023026"/>
    </source>
</evidence>
<evidence type="ECO:0000313" key="3">
    <source>
        <dbReference type="Proteomes" id="UP000765224"/>
    </source>
</evidence>
<dbReference type="RefSeq" id="WP_217890818.1">
    <property type="nucleotide sequence ID" value="NZ_JAHSTS010000001.1"/>
</dbReference>
<name>A0ABS6P9U9_9PSED</name>
<comment type="caution">
    <text evidence="2">The sequence shown here is derived from an EMBL/GenBank/DDBJ whole genome shotgun (WGS) entry which is preliminary data.</text>
</comment>
<keyword evidence="1" id="KW-0843">Virulence</keyword>
<dbReference type="InterPro" id="IPR018003">
    <property type="entry name" value="Insecticidal_toxin/plasmid_vir"/>
</dbReference>
<dbReference type="EMBL" id="JAHSTS010000001">
    <property type="protein sequence ID" value="MBV4456994.1"/>
    <property type="molecule type" value="Genomic_DNA"/>
</dbReference>
<protein>
    <submittedName>
        <fullName evidence="2">Virulence plasmid 28 protein</fullName>
    </submittedName>
</protein>
<keyword evidence="3" id="KW-1185">Reference proteome</keyword>
<gene>
    <name evidence="2" type="ORF">KVG96_03400</name>
</gene>
<evidence type="ECO:0000313" key="2">
    <source>
        <dbReference type="EMBL" id="MBV4456994.1"/>
    </source>
</evidence>
<dbReference type="Proteomes" id="UP000765224">
    <property type="component" value="Unassembled WGS sequence"/>
</dbReference>
<reference evidence="2 3" key="1">
    <citation type="submission" date="2021-06" db="EMBL/GenBank/DDBJ databases">
        <title>Updating the genus Pseudomonas: Description of 43 new species and partition of the Pseudomonas putida group.</title>
        <authorList>
            <person name="Girard L."/>
            <person name="Lood C."/>
            <person name="Vandamme P."/>
            <person name="Rokni-Zadeh H."/>
            <person name="Van Noort V."/>
            <person name="Hofte M."/>
            <person name="Lavigne R."/>
            <person name="De Mot R."/>
        </authorList>
    </citation>
    <scope>NUCLEOTIDE SEQUENCE [LARGE SCALE GENOMIC DNA]</scope>
    <source>
        <strain evidence="2 3">COR58</strain>
    </source>
</reference>